<feature type="transmembrane region" description="Helical" evidence="1">
    <location>
        <begin position="123"/>
        <end position="140"/>
    </location>
</feature>
<dbReference type="InterPro" id="IPR000620">
    <property type="entry name" value="EamA_dom"/>
</dbReference>
<feature type="transmembrane region" description="Helical" evidence="1">
    <location>
        <begin position="39"/>
        <end position="56"/>
    </location>
</feature>
<keyword evidence="4" id="KW-1185">Reference proteome</keyword>
<reference evidence="3" key="1">
    <citation type="submission" date="2022-03" db="EMBL/GenBank/DDBJ databases">
        <title>Description of Abyssus ytuae gen. nov., sp. nov., a novel member of the family Flavobacteriaceae isolated from the sediment of Mariana Trench.</title>
        <authorList>
            <person name="Zhang J."/>
            <person name="Xu X."/>
        </authorList>
    </citation>
    <scope>NUCLEOTIDE SEQUENCE</scope>
    <source>
        <strain evidence="3">MT3330</strain>
    </source>
</reference>
<evidence type="ECO:0000259" key="2">
    <source>
        <dbReference type="Pfam" id="PF00892"/>
    </source>
</evidence>
<feature type="transmembrane region" description="Helical" evidence="1">
    <location>
        <begin position="152"/>
        <end position="170"/>
    </location>
</feature>
<dbReference type="EMBL" id="CP094358">
    <property type="protein sequence ID" value="UOB17296.1"/>
    <property type="molecule type" value="Genomic_DNA"/>
</dbReference>
<keyword evidence="1" id="KW-0472">Membrane</keyword>
<feature type="transmembrane region" description="Helical" evidence="1">
    <location>
        <begin position="95"/>
        <end position="116"/>
    </location>
</feature>
<keyword evidence="1" id="KW-0812">Transmembrane</keyword>
<proteinExistence type="predicted"/>
<dbReference type="AlphaFoldDB" id="A0A9E6ZV08"/>
<dbReference type="GO" id="GO:0016020">
    <property type="term" value="C:membrane"/>
    <property type="evidence" value="ECO:0007669"/>
    <property type="project" value="InterPro"/>
</dbReference>
<feature type="domain" description="EamA" evidence="2">
    <location>
        <begin position="151"/>
        <end position="280"/>
    </location>
</feature>
<feature type="transmembrane region" description="Helical" evidence="1">
    <location>
        <begin position="211"/>
        <end position="230"/>
    </location>
</feature>
<feature type="transmembrane region" description="Helical" evidence="1">
    <location>
        <begin position="7"/>
        <end position="27"/>
    </location>
</feature>
<dbReference type="PANTHER" id="PTHR22911">
    <property type="entry name" value="ACYL-MALONYL CONDENSING ENZYME-RELATED"/>
    <property type="match status" value="1"/>
</dbReference>
<dbReference type="KEGG" id="fbm:MQE35_16365"/>
<feature type="transmembrane region" description="Helical" evidence="1">
    <location>
        <begin position="242"/>
        <end position="259"/>
    </location>
</feature>
<feature type="transmembrane region" description="Helical" evidence="1">
    <location>
        <begin position="265"/>
        <end position="284"/>
    </location>
</feature>
<accession>A0A9E6ZV08</accession>
<feature type="domain" description="EamA" evidence="2">
    <location>
        <begin position="16"/>
        <end position="139"/>
    </location>
</feature>
<gene>
    <name evidence="3" type="ORF">MQE35_16365</name>
</gene>
<protein>
    <submittedName>
        <fullName evidence="3">DMT family transporter</fullName>
    </submittedName>
</protein>
<dbReference type="RefSeq" id="WP_255842654.1">
    <property type="nucleotide sequence ID" value="NZ_CP094358.1"/>
</dbReference>
<feature type="transmembrane region" description="Helical" evidence="1">
    <location>
        <begin position="182"/>
        <end position="199"/>
    </location>
</feature>
<name>A0A9E6ZV08_9FLAO</name>
<dbReference type="PANTHER" id="PTHR22911:SF79">
    <property type="entry name" value="MOBA-LIKE NTP TRANSFERASE DOMAIN-CONTAINING PROTEIN"/>
    <property type="match status" value="1"/>
</dbReference>
<dbReference type="Gene3D" id="1.10.3730.20">
    <property type="match status" value="1"/>
</dbReference>
<dbReference type="Pfam" id="PF00892">
    <property type="entry name" value="EamA"/>
    <property type="match status" value="2"/>
</dbReference>
<evidence type="ECO:0000313" key="4">
    <source>
        <dbReference type="Proteomes" id="UP000831290"/>
    </source>
</evidence>
<dbReference type="SUPFAM" id="SSF103481">
    <property type="entry name" value="Multidrug resistance efflux transporter EmrE"/>
    <property type="match status" value="2"/>
</dbReference>
<feature type="transmembrane region" description="Helical" evidence="1">
    <location>
        <begin position="68"/>
        <end position="89"/>
    </location>
</feature>
<organism evidence="3 4">
    <name type="scientific">Abyssalbus ytuae</name>
    <dbReference type="NCBI Taxonomy" id="2926907"/>
    <lineage>
        <taxon>Bacteria</taxon>
        <taxon>Pseudomonadati</taxon>
        <taxon>Bacteroidota</taxon>
        <taxon>Flavobacteriia</taxon>
        <taxon>Flavobacteriales</taxon>
        <taxon>Flavobacteriaceae</taxon>
        <taxon>Abyssalbus</taxon>
    </lineage>
</organism>
<dbReference type="Proteomes" id="UP000831290">
    <property type="component" value="Chromosome"/>
</dbReference>
<dbReference type="InterPro" id="IPR037185">
    <property type="entry name" value="EmrE-like"/>
</dbReference>
<evidence type="ECO:0000256" key="1">
    <source>
        <dbReference type="SAM" id="Phobius"/>
    </source>
</evidence>
<keyword evidence="1" id="KW-1133">Transmembrane helix</keyword>
<evidence type="ECO:0000313" key="3">
    <source>
        <dbReference type="EMBL" id="UOB17296.1"/>
    </source>
</evidence>
<sequence>MQQKKNVFPHLIEFYTATLLISTSGPLGRYINLPPPLTIFWRTVLAAIFLYIFCRWKKYSLIITNRRDFGKIILAGILFGTHWVTYFYALQLSNVAIGMLSIYTYPVITSFLEPLILKTRFKLYHLGLGLLVLLGIYLLVPDFSFENKYTKAVAFGVFSAFCYALRNIMMKPQVAKYNGSSLMFYQILTISILLSPMLFKHGSSGFLEQWKPLVVLALFTTSIGHTLFLMSFRRFSITTASIMNSAQPVFGIIIGMLFLKEYPSLLTVFGGILILAAVIIENIVSLKD</sequence>